<evidence type="ECO:0000313" key="7">
    <source>
        <dbReference type="EMBL" id="MCE4557224.1"/>
    </source>
</evidence>
<dbReference type="Gene3D" id="1.20.1260.100">
    <property type="entry name" value="TspO/MBR protein"/>
    <property type="match status" value="1"/>
</dbReference>
<feature type="transmembrane region" description="Helical" evidence="6">
    <location>
        <begin position="15"/>
        <end position="35"/>
    </location>
</feature>
<dbReference type="Proteomes" id="UP001200741">
    <property type="component" value="Unassembled WGS sequence"/>
</dbReference>
<evidence type="ECO:0000256" key="4">
    <source>
        <dbReference type="ARBA" id="ARBA00022989"/>
    </source>
</evidence>
<feature type="transmembrane region" description="Helical" evidence="6">
    <location>
        <begin position="55"/>
        <end position="77"/>
    </location>
</feature>
<dbReference type="PIRSF" id="PIRSF005859">
    <property type="entry name" value="PBR"/>
    <property type="match status" value="1"/>
</dbReference>
<evidence type="ECO:0000256" key="5">
    <source>
        <dbReference type="ARBA" id="ARBA00023136"/>
    </source>
</evidence>
<dbReference type="EMBL" id="JAJTWU010000010">
    <property type="protein sequence ID" value="MCE4557224.1"/>
    <property type="molecule type" value="Genomic_DNA"/>
</dbReference>
<dbReference type="PANTHER" id="PTHR10057:SF0">
    <property type="entry name" value="TRANSLOCATOR PROTEIN"/>
    <property type="match status" value="1"/>
</dbReference>
<evidence type="ECO:0000256" key="6">
    <source>
        <dbReference type="SAM" id="Phobius"/>
    </source>
</evidence>
<evidence type="ECO:0000256" key="2">
    <source>
        <dbReference type="ARBA" id="ARBA00007524"/>
    </source>
</evidence>
<keyword evidence="3 6" id="KW-0812">Transmembrane</keyword>
<keyword evidence="5 6" id="KW-0472">Membrane</keyword>
<feature type="transmembrane region" description="Helical" evidence="6">
    <location>
        <begin position="113"/>
        <end position="134"/>
    </location>
</feature>
<evidence type="ECO:0000313" key="8">
    <source>
        <dbReference type="Proteomes" id="UP001200741"/>
    </source>
</evidence>
<comment type="subcellular location">
    <subcellularLocation>
        <location evidence="1">Membrane</location>
        <topology evidence="1">Multi-pass membrane protein</topology>
    </subcellularLocation>
</comment>
<dbReference type="CDD" id="cd15904">
    <property type="entry name" value="TSPO_MBR"/>
    <property type="match status" value="1"/>
</dbReference>
<accession>A0ABS8XX43</accession>
<evidence type="ECO:0000256" key="1">
    <source>
        <dbReference type="ARBA" id="ARBA00004141"/>
    </source>
</evidence>
<sequence length="169" mass="18341">MSHALSSRSSTPSRVLGLVAWLAICFVAAAVGSIASLDAPAFYAELAKPAWAPPAAVFGPVWSVLYTLMAVAAWLVWRERPSQRVDGALGLFLVQLAANALWSWLFFGWRLGAFAFAEVLLLLGLVAATVGAFWRLRRAAGLLLLPYLAWVSFASVLTWAVWQRNPALL</sequence>
<name>A0ABS8XX43_9BURK</name>
<gene>
    <name evidence="7" type="ORF">LXT13_22785</name>
</gene>
<dbReference type="RefSeq" id="WP_233374607.1">
    <property type="nucleotide sequence ID" value="NZ_JAJTWU010000010.1"/>
</dbReference>
<dbReference type="Pfam" id="PF03073">
    <property type="entry name" value="TspO_MBR"/>
    <property type="match status" value="1"/>
</dbReference>
<protein>
    <submittedName>
        <fullName evidence="7">Tryptophan-rich sensory protein</fullName>
    </submittedName>
</protein>
<feature type="transmembrane region" description="Helical" evidence="6">
    <location>
        <begin position="141"/>
        <end position="162"/>
    </location>
</feature>
<evidence type="ECO:0000256" key="3">
    <source>
        <dbReference type="ARBA" id="ARBA00022692"/>
    </source>
</evidence>
<dbReference type="InterPro" id="IPR038330">
    <property type="entry name" value="TspO/MBR-related_sf"/>
</dbReference>
<feature type="transmembrane region" description="Helical" evidence="6">
    <location>
        <begin position="89"/>
        <end position="107"/>
    </location>
</feature>
<reference evidence="7 8" key="1">
    <citation type="submission" date="2021-12" db="EMBL/GenBank/DDBJ databases">
        <title>Genome seq of P8.</title>
        <authorList>
            <person name="Seo T."/>
        </authorList>
    </citation>
    <scope>NUCLEOTIDE SEQUENCE [LARGE SCALE GENOMIC DNA]</scope>
    <source>
        <strain evidence="7 8">P8</strain>
    </source>
</reference>
<comment type="caution">
    <text evidence="7">The sequence shown here is derived from an EMBL/GenBank/DDBJ whole genome shotgun (WGS) entry which is preliminary data.</text>
</comment>
<organism evidence="7 8">
    <name type="scientific">Pelomonas cellulosilytica</name>
    <dbReference type="NCBI Taxonomy" id="2906762"/>
    <lineage>
        <taxon>Bacteria</taxon>
        <taxon>Pseudomonadati</taxon>
        <taxon>Pseudomonadota</taxon>
        <taxon>Betaproteobacteria</taxon>
        <taxon>Burkholderiales</taxon>
        <taxon>Sphaerotilaceae</taxon>
        <taxon>Roseateles</taxon>
    </lineage>
</organism>
<keyword evidence="8" id="KW-1185">Reference proteome</keyword>
<keyword evidence="4 6" id="KW-1133">Transmembrane helix</keyword>
<proteinExistence type="inferred from homology"/>
<dbReference type="InterPro" id="IPR004307">
    <property type="entry name" value="TspO_MBR"/>
</dbReference>
<dbReference type="PANTHER" id="PTHR10057">
    <property type="entry name" value="PERIPHERAL-TYPE BENZODIAZEPINE RECEPTOR"/>
    <property type="match status" value="1"/>
</dbReference>
<comment type="similarity">
    <text evidence="2">Belongs to the TspO/BZRP family.</text>
</comment>